<evidence type="ECO:0000313" key="3">
    <source>
        <dbReference type="Proteomes" id="UP001345219"/>
    </source>
</evidence>
<comment type="caution">
    <text evidence="2">The sequence shown here is derived from an EMBL/GenBank/DDBJ whole genome shotgun (WGS) entry which is preliminary data.</text>
</comment>
<dbReference type="EMBL" id="JAXIOK010000013">
    <property type="protein sequence ID" value="KAK4756714.1"/>
    <property type="molecule type" value="Genomic_DNA"/>
</dbReference>
<dbReference type="InterPro" id="IPR050796">
    <property type="entry name" value="SCF_F-box_component"/>
</dbReference>
<protein>
    <recommendedName>
        <fullName evidence="1">F-box domain-containing protein</fullName>
    </recommendedName>
</protein>
<evidence type="ECO:0000313" key="2">
    <source>
        <dbReference type="EMBL" id="KAK4756714.1"/>
    </source>
</evidence>
<proteinExistence type="predicted"/>
<dbReference type="PANTHER" id="PTHR31672">
    <property type="entry name" value="BNACNNG10540D PROTEIN"/>
    <property type="match status" value="1"/>
</dbReference>
<reference evidence="2 3" key="1">
    <citation type="journal article" date="2023" name="Hortic Res">
        <title>Pangenome of water caltrop reveals structural variations and asymmetric subgenome divergence after allopolyploidization.</title>
        <authorList>
            <person name="Zhang X."/>
            <person name="Chen Y."/>
            <person name="Wang L."/>
            <person name="Yuan Y."/>
            <person name="Fang M."/>
            <person name="Shi L."/>
            <person name="Lu R."/>
            <person name="Comes H.P."/>
            <person name="Ma Y."/>
            <person name="Chen Y."/>
            <person name="Huang G."/>
            <person name="Zhou Y."/>
            <person name="Zheng Z."/>
            <person name="Qiu Y."/>
        </authorList>
    </citation>
    <scope>NUCLEOTIDE SEQUENCE [LARGE SCALE GENOMIC DNA]</scope>
    <source>
        <tissue evidence="2">Roots</tissue>
    </source>
</reference>
<sequence length="391" mass="45688">MKNGQPLELCEDVLFQIFLRLPARDLFPFKSISTYWNDLIMSRLFVNSHLRRWNGRAGVTFMMGTYLEFELFHLYLDGDKHAINKLYQKYPPEWSLKGDYIIDSCDGLVLVQARLLKTNEKHLLLSNPVTGSYVFLPNPPFYSEWSPEKTGHILYDASLKRYKVLYRYKYEEYYIIDVDNNSGLTSESEWRKISSSQWRPWVSRESEPEYREYNAGDVLFEGKFHSVIGFEGDPDENLRLLTLDVATEKFHRVDCPPRPFARRSGWPLSFSGSNGKFYYMEFTPSLDGIQLMGLADLNHLRPTWFKRLLPLNVPPIWVLLLEYSSEDAHVFEHDSKIVFMNKIYNSFMIYEMDSGKCSCISLADYTEGAKTIPWINSMIYVSSLVSCRHGC</sequence>
<dbReference type="Pfam" id="PF00646">
    <property type="entry name" value="F-box"/>
    <property type="match status" value="1"/>
</dbReference>
<accession>A0AAN7K012</accession>
<gene>
    <name evidence="2" type="ORF">SAY87_006841</name>
</gene>
<dbReference type="InterPro" id="IPR036047">
    <property type="entry name" value="F-box-like_dom_sf"/>
</dbReference>
<dbReference type="SUPFAM" id="SSF81383">
    <property type="entry name" value="F-box domain"/>
    <property type="match status" value="1"/>
</dbReference>
<dbReference type="Pfam" id="PF07734">
    <property type="entry name" value="FBA_1"/>
    <property type="match status" value="1"/>
</dbReference>
<dbReference type="AlphaFoldDB" id="A0AAN7K012"/>
<dbReference type="InterPro" id="IPR001810">
    <property type="entry name" value="F-box_dom"/>
</dbReference>
<organism evidence="2 3">
    <name type="scientific">Trapa incisa</name>
    <dbReference type="NCBI Taxonomy" id="236973"/>
    <lineage>
        <taxon>Eukaryota</taxon>
        <taxon>Viridiplantae</taxon>
        <taxon>Streptophyta</taxon>
        <taxon>Embryophyta</taxon>
        <taxon>Tracheophyta</taxon>
        <taxon>Spermatophyta</taxon>
        <taxon>Magnoliopsida</taxon>
        <taxon>eudicotyledons</taxon>
        <taxon>Gunneridae</taxon>
        <taxon>Pentapetalae</taxon>
        <taxon>rosids</taxon>
        <taxon>malvids</taxon>
        <taxon>Myrtales</taxon>
        <taxon>Lythraceae</taxon>
        <taxon>Trapa</taxon>
    </lineage>
</organism>
<dbReference type="PANTHER" id="PTHR31672:SF11">
    <property type="entry name" value="F-BOX PROTEIN CPR1-LIKE ISOFORM X2"/>
    <property type="match status" value="1"/>
</dbReference>
<feature type="domain" description="F-box" evidence="1">
    <location>
        <begin position="9"/>
        <end position="49"/>
    </location>
</feature>
<dbReference type="InterPro" id="IPR006527">
    <property type="entry name" value="F-box-assoc_dom_typ1"/>
</dbReference>
<keyword evidence="3" id="KW-1185">Reference proteome</keyword>
<dbReference type="SMART" id="SM00256">
    <property type="entry name" value="FBOX"/>
    <property type="match status" value="1"/>
</dbReference>
<evidence type="ECO:0000259" key="1">
    <source>
        <dbReference type="SMART" id="SM00256"/>
    </source>
</evidence>
<dbReference type="Proteomes" id="UP001345219">
    <property type="component" value="Chromosome 6"/>
</dbReference>
<name>A0AAN7K012_9MYRT</name>